<dbReference type="SUPFAM" id="SSF52540">
    <property type="entry name" value="P-loop containing nucleoside triphosphate hydrolases"/>
    <property type="match status" value="1"/>
</dbReference>
<dbReference type="EMBL" id="JBJHZZ010000001">
    <property type="protein sequence ID" value="MFL0245600.1"/>
    <property type="molecule type" value="Genomic_DNA"/>
</dbReference>
<proteinExistence type="predicted"/>
<evidence type="ECO:0000313" key="2">
    <source>
        <dbReference type="EMBL" id="MFL0245600.1"/>
    </source>
</evidence>
<reference evidence="2 3" key="1">
    <citation type="submission" date="2024-11" db="EMBL/GenBank/DDBJ databases">
        <authorList>
            <person name="Heng Y.C."/>
            <person name="Lim A.C.H."/>
            <person name="Lee J.K.Y."/>
            <person name="Kittelmann S."/>
        </authorList>
    </citation>
    <scope>NUCLEOTIDE SEQUENCE [LARGE SCALE GENOMIC DNA]</scope>
    <source>
        <strain evidence="2 3">WILCCON 0185</strain>
    </source>
</reference>
<organism evidence="2 3">
    <name type="scientific">Candidatus Clostridium stratigraminis</name>
    <dbReference type="NCBI Taxonomy" id="3381661"/>
    <lineage>
        <taxon>Bacteria</taxon>
        <taxon>Bacillati</taxon>
        <taxon>Bacillota</taxon>
        <taxon>Clostridia</taxon>
        <taxon>Eubacteriales</taxon>
        <taxon>Clostridiaceae</taxon>
        <taxon>Clostridium</taxon>
    </lineage>
</organism>
<dbReference type="Pfam" id="PF00005">
    <property type="entry name" value="ABC_tran"/>
    <property type="match status" value="1"/>
</dbReference>
<evidence type="ECO:0000313" key="3">
    <source>
        <dbReference type="Proteomes" id="UP001623591"/>
    </source>
</evidence>
<dbReference type="Proteomes" id="UP001623591">
    <property type="component" value="Unassembled WGS sequence"/>
</dbReference>
<dbReference type="InterPro" id="IPR027417">
    <property type="entry name" value="P-loop_NTPase"/>
</dbReference>
<keyword evidence="3" id="KW-1185">Reference proteome</keyword>
<keyword evidence="2" id="KW-0547">Nucleotide-binding</keyword>
<protein>
    <submittedName>
        <fullName evidence="2">ATP-binding cassette domain-containing protein</fullName>
    </submittedName>
</protein>
<feature type="domain" description="ABC transporter" evidence="1">
    <location>
        <begin position="2"/>
        <end position="39"/>
    </location>
</feature>
<sequence length="40" mass="4228">MAALVGSSVAGKTTITNLIVRLYEVCEGSIKIDGTDIREC</sequence>
<dbReference type="GO" id="GO:0005524">
    <property type="term" value="F:ATP binding"/>
    <property type="evidence" value="ECO:0007669"/>
    <property type="project" value="UniProtKB-KW"/>
</dbReference>
<dbReference type="Gene3D" id="3.40.50.300">
    <property type="entry name" value="P-loop containing nucleotide triphosphate hydrolases"/>
    <property type="match status" value="1"/>
</dbReference>
<dbReference type="InterPro" id="IPR003439">
    <property type="entry name" value="ABC_transporter-like_ATP-bd"/>
</dbReference>
<gene>
    <name evidence="2" type="ORF">ACJDUG_01250</name>
</gene>
<keyword evidence="2" id="KW-0067">ATP-binding</keyword>
<name>A0ABW8T1U0_9CLOT</name>
<dbReference type="RefSeq" id="WP_406768055.1">
    <property type="nucleotide sequence ID" value="NZ_JBJHZZ010000001.1"/>
</dbReference>
<comment type="caution">
    <text evidence="2">The sequence shown here is derived from an EMBL/GenBank/DDBJ whole genome shotgun (WGS) entry which is preliminary data.</text>
</comment>
<evidence type="ECO:0000259" key="1">
    <source>
        <dbReference type="Pfam" id="PF00005"/>
    </source>
</evidence>
<accession>A0ABW8T1U0</accession>